<dbReference type="InterPro" id="IPR011059">
    <property type="entry name" value="Metal-dep_hydrolase_composite"/>
</dbReference>
<dbReference type="Proteomes" id="UP001227126">
    <property type="component" value="Unassembled WGS sequence"/>
</dbReference>
<feature type="signal peptide" evidence="1">
    <location>
        <begin position="1"/>
        <end position="25"/>
    </location>
</feature>
<dbReference type="EMBL" id="JASNJE010000074">
    <property type="protein sequence ID" value="MDK3075947.1"/>
    <property type="molecule type" value="Genomic_DNA"/>
</dbReference>
<comment type="caution">
    <text evidence="3">The sequence shown here is derived from an EMBL/GenBank/DDBJ whole genome shotgun (WGS) entry which is preliminary data.</text>
</comment>
<dbReference type="InterPro" id="IPR032466">
    <property type="entry name" value="Metal_Hydrolase"/>
</dbReference>
<dbReference type="CDD" id="cd01300">
    <property type="entry name" value="YtcJ_like"/>
    <property type="match status" value="1"/>
</dbReference>
<dbReference type="PANTHER" id="PTHR22642:SF2">
    <property type="entry name" value="PROTEIN LONG AFTER FAR-RED 3"/>
    <property type="match status" value="1"/>
</dbReference>
<proteinExistence type="predicted"/>
<sequence>MNLTRLNILTTAAGLALICTNSAFAQTTPTPEGGLSFDTGISNRNYPSSDWALINGKIYTVDKDNPWATAIAVEGNRITYVGDAQGLKDQIGIATRVVDLDGKMVLPGFVEGHFHVVAGGIVAQGVDLQTDDKDEVFEKLRQYIADNPDLEVIEGYGVRLSTFKDGLPTKEMFDEIESERPIYLWTVDGHSAFVNSKAFEIAGVDKDTPETVPGYSFFDRDAEGNPTGFIVEVPAQLQVLSALRSFNADTVLEGVKEWLPKFSAAGITTVFDYGVQGVTNEEAFDWLQEREKEGALPVRLQGSYYWNDPELDPIPPLLSLKEKYNSELVKVDTLKINLDGGDEKWNALFTEPYADNPDVKVEPIIPYDVLYKVVADANAQGLNITCHCFGDLAVRKLLDASEAATKGNPSGESHHAVSHAVMVHPDDIPRFGELGVTYDTTGFWMSFDPLLQSITTDRLGADRVQAMLPMKQIAEAGGNISLGSDWPASGYLSEYRPLLSIRTAVTRQLPGRDDIPPLGSEEARIPLDMAIYAQTLGAAAGRGLNDKIGSLQAGKMADMVVLDQNLFEIDPHDIDETQILLTIMNGEVTYDHLGVTQ</sequence>
<dbReference type="SUPFAM" id="SSF51338">
    <property type="entry name" value="Composite domain of metallo-dependent hydrolases"/>
    <property type="match status" value="1"/>
</dbReference>
<dbReference type="SUPFAM" id="SSF51556">
    <property type="entry name" value="Metallo-dependent hydrolases"/>
    <property type="match status" value="1"/>
</dbReference>
<accession>A0ABT7FLB0</accession>
<evidence type="ECO:0000259" key="2">
    <source>
        <dbReference type="Pfam" id="PF07969"/>
    </source>
</evidence>
<dbReference type="PANTHER" id="PTHR22642">
    <property type="entry name" value="IMIDAZOLONEPROPIONASE"/>
    <property type="match status" value="1"/>
</dbReference>
<keyword evidence="4" id="KW-1185">Reference proteome</keyword>
<feature type="domain" description="Amidohydrolase 3" evidence="2">
    <location>
        <begin position="96"/>
        <end position="590"/>
    </location>
</feature>
<dbReference type="EC" id="3.5.-.-" evidence="3"/>
<dbReference type="Gene3D" id="3.10.310.70">
    <property type="match status" value="1"/>
</dbReference>
<dbReference type="InterPro" id="IPR033932">
    <property type="entry name" value="YtcJ-like"/>
</dbReference>
<keyword evidence="3" id="KW-0378">Hydrolase</keyword>
<evidence type="ECO:0000313" key="4">
    <source>
        <dbReference type="Proteomes" id="UP001227126"/>
    </source>
</evidence>
<feature type="chain" id="PRO_5045289852" evidence="1">
    <location>
        <begin position="26"/>
        <end position="597"/>
    </location>
</feature>
<protein>
    <submittedName>
        <fullName evidence="3">Amidohydrolase</fullName>
        <ecNumber evidence="3">3.5.-.-</ecNumber>
    </submittedName>
</protein>
<name>A0ABT7FLB0_9RHOB</name>
<organism evidence="3 4">
    <name type="scientific">Sedimentitalea xiamensis</name>
    <dbReference type="NCBI Taxonomy" id="3050037"/>
    <lineage>
        <taxon>Bacteria</taxon>
        <taxon>Pseudomonadati</taxon>
        <taxon>Pseudomonadota</taxon>
        <taxon>Alphaproteobacteria</taxon>
        <taxon>Rhodobacterales</taxon>
        <taxon>Paracoccaceae</taxon>
        <taxon>Sedimentitalea</taxon>
    </lineage>
</organism>
<dbReference type="Gene3D" id="2.30.40.10">
    <property type="entry name" value="Urease, subunit C, domain 1"/>
    <property type="match status" value="1"/>
</dbReference>
<dbReference type="RefSeq" id="WP_284487853.1">
    <property type="nucleotide sequence ID" value="NZ_JASNJE010000074.1"/>
</dbReference>
<dbReference type="Pfam" id="PF07969">
    <property type="entry name" value="Amidohydro_3"/>
    <property type="match status" value="1"/>
</dbReference>
<evidence type="ECO:0000256" key="1">
    <source>
        <dbReference type="SAM" id="SignalP"/>
    </source>
</evidence>
<keyword evidence="1" id="KW-0732">Signal</keyword>
<gene>
    <name evidence="3" type="ORF">QO034_23155</name>
</gene>
<dbReference type="InterPro" id="IPR013108">
    <property type="entry name" value="Amidohydro_3"/>
</dbReference>
<reference evidence="3 4" key="1">
    <citation type="submission" date="2023-05" db="EMBL/GenBank/DDBJ databases">
        <title>Sedimentitalea sp. nov. JM2-8.</title>
        <authorList>
            <person name="Huang J."/>
        </authorList>
    </citation>
    <scope>NUCLEOTIDE SEQUENCE [LARGE SCALE GENOMIC DNA]</scope>
    <source>
        <strain evidence="3 4">JM2-8</strain>
    </source>
</reference>
<dbReference type="GO" id="GO:0016787">
    <property type="term" value="F:hydrolase activity"/>
    <property type="evidence" value="ECO:0007669"/>
    <property type="project" value="UniProtKB-KW"/>
</dbReference>
<dbReference type="Gene3D" id="3.20.20.140">
    <property type="entry name" value="Metal-dependent hydrolases"/>
    <property type="match status" value="1"/>
</dbReference>
<evidence type="ECO:0000313" key="3">
    <source>
        <dbReference type="EMBL" id="MDK3075947.1"/>
    </source>
</evidence>